<dbReference type="Pfam" id="PF00172">
    <property type="entry name" value="Zn_clus"/>
    <property type="match status" value="1"/>
</dbReference>
<evidence type="ECO:0000313" key="10">
    <source>
        <dbReference type="Proteomes" id="UP000189580"/>
    </source>
</evidence>
<dbReference type="SUPFAM" id="SSF57701">
    <property type="entry name" value="Zn2/Cys6 DNA-binding domain"/>
    <property type="match status" value="1"/>
</dbReference>
<dbReference type="GO" id="GO:0006351">
    <property type="term" value="P:DNA-templated transcription"/>
    <property type="evidence" value="ECO:0007669"/>
    <property type="project" value="InterPro"/>
</dbReference>
<feature type="compositionally biased region" description="Low complexity" evidence="7">
    <location>
        <begin position="826"/>
        <end position="841"/>
    </location>
</feature>
<dbReference type="CDD" id="cd00067">
    <property type="entry name" value="GAL4"/>
    <property type="match status" value="1"/>
</dbReference>
<dbReference type="GO" id="GO:0000981">
    <property type="term" value="F:DNA-binding transcription factor activity, RNA polymerase II-specific"/>
    <property type="evidence" value="ECO:0007669"/>
    <property type="project" value="InterPro"/>
</dbReference>
<feature type="domain" description="Zn(2)-C6 fungal-type" evidence="8">
    <location>
        <begin position="28"/>
        <end position="58"/>
    </location>
</feature>
<dbReference type="SMART" id="SM00066">
    <property type="entry name" value="GAL4"/>
    <property type="match status" value="1"/>
</dbReference>
<dbReference type="GO" id="GO:0005634">
    <property type="term" value="C:nucleus"/>
    <property type="evidence" value="ECO:0007669"/>
    <property type="project" value="UniProtKB-SubCell"/>
</dbReference>
<dbReference type="InterPro" id="IPR007219">
    <property type="entry name" value="XnlR_reg_dom"/>
</dbReference>
<dbReference type="InterPro" id="IPR036864">
    <property type="entry name" value="Zn2-C6_fun-type_DNA-bd_sf"/>
</dbReference>
<dbReference type="GO" id="GO:0003677">
    <property type="term" value="F:DNA binding"/>
    <property type="evidence" value="ECO:0007669"/>
    <property type="project" value="UniProtKB-KW"/>
</dbReference>
<evidence type="ECO:0000256" key="1">
    <source>
        <dbReference type="ARBA" id="ARBA00004123"/>
    </source>
</evidence>
<feature type="region of interest" description="Disordered" evidence="7">
    <location>
        <begin position="777"/>
        <end position="883"/>
    </location>
</feature>
<evidence type="ECO:0000256" key="2">
    <source>
        <dbReference type="ARBA" id="ARBA00022723"/>
    </source>
</evidence>
<feature type="compositionally biased region" description="Polar residues" evidence="7">
    <location>
        <begin position="862"/>
        <end position="875"/>
    </location>
</feature>
<dbReference type="InterPro" id="IPR001138">
    <property type="entry name" value="Zn2Cys6_DnaBD"/>
</dbReference>
<name>A0A161HG94_9ASCO</name>
<dbReference type="Gene3D" id="4.10.240.10">
    <property type="entry name" value="Zn(2)-C6 fungal-type DNA-binding domain"/>
    <property type="match status" value="1"/>
</dbReference>
<dbReference type="CDD" id="cd12148">
    <property type="entry name" value="fungal_TF_MHR"/>
    <property type="match status" value="1"/>
</dbReference>
<dbReference type="Proteomes" id="UP000189580">
    <property type="component" value="Chromosome c"/>
</dbReference>
<evidence type="ECO:0000256" key="3">
    <source>
        <dbReference type="ARBA" id="ARBA00023015"/>
    </source>
</evidence>
<dbReference type="OrthoDB" id="4096504at2759"/>
<evidence type="ECO:0000256" key="7">
    <source>
        <dbReference type="SAM" id="MobiDB-lite"/>
    </source>
</evidence>
<feature type="region of interest" description="Disordered" evidence="7">
    <location>
        <begin position="609"/>
        <end position="643"/>
    </location>
</feature>
<keyword evidence="10" id="KW-1185">Reference proteome</keyword>
<evidence type="ECO:0000256" key="4">
    <source>
        <dbReference type="ARBA" id="ARBA00023125"/>
    </source>
</evidence>
<feature type="region of interest" description="Disordered" evidence="7">
    <location>
        <begin position="1"/>
        <end position="27"/>
    </location>
</feature>
<organism evidence="9 10">
    <name type="scientific">Sugiyamaella lignohabitans</name>
    <dbReference type="NCBI Taxonomy" id="796027"/>
    <lineage>
        <taxon>Eukaryota</taxon>
        <taxon>Fungi</taxon>
        <taxon>Dikarya</taxon>
        <taxon>Ascomycota</taxon>
        <taxon>Saccharomycotina</taxon>
        <taxon>Dipodascomycetes</taxon>
        <taxon>Dipodascales</taxon>
        <taxon>Trichomonascaceae</taxon>
        <taxon>Sugiyamaella</taxon>
    </lineage>
</organism>
<keyword evidence="4" id="KW-0238">DNA-binding</keyword>
<feature type="compositionally biased region" description="Low complexity" evidence="7">
    <location>
        <begin position="777"/>
        <end position="789"/>
    </location>
</feature>
<dbReference type="Pfam" id="PF04082">
    <property type="entry name" value="Fungal_trans"/>
    <property type="match status" value="1"/>
</dbReference>
<keyword evidence="5" id="KW-0804">Transcription</keyword>
<evidence type="ECO:0000259" key="8">
    <source>
        <dbReference type="PROSITE" id="PS50048"/>
    </source>
</evidence>
<reference evidence="9 10" key="1">
    <citation type="submission" date="2016-02" db="EMBL/GenBank/DDBJ databases">
        <title>Complete genome sequence and transcriptome regulation of the pentose utilising yeast Sugiyamaella lignohabitans.</title>
        <authorList>
            <person name="Bellasio M."/>
            <person name="Peymann A."/>
            <person name="Valli M."/>
            <person name="Sipitzky M."/>
            <person name="Graf A."/>
            <person name="Sauer M."/>
            <person name="Marx H."/>
            <person name="Mattanovich D."/>
        </authorList>
    </citation>
    <scope>NUCLEOTIDE SEQUENCE [LARGE SCALE GENOMIC DNA]</scope>
    <source>
        <strain evidence="9 10">CBS 10342</strain>
    </source>
</reference>
<accession>A0A161HG94</accession>
<feature type="compositionally biased region" description="Polar residues" evidence="7">
    <location>
        <begin position="807"/>
        <end position="818"/>
    </location>
</feature>
<dbReference type="GO" id="GO:0008270">
    <property type="term" value="F:zinc ion binding"/>
    <property type="evidence" value="ECO:0007669"/>
    <property type="project" value="InterPro"/>
</dbReference>
<keyword evidence="6" id="KW-0539">Nucleus</keyword>
<proteinExistence type="predicted"/>
<dbReference type="AlphaFoldDB" id="A0A161HG94"/>
<evidence type="ECO:0000313" key="9">
    <source>
        <dbReference type="EMBL" id="ANB11751.1"/>
    </source>
</evidence>
<dbReference type="PANTHER" id="PTHR46910:SF37">
    <property type="entry name" value="ZN(II)2CYS6 TRANSCRIPTION FACTOR (EUROFUNG)"/>
    <property type="match status" value="1"/>
</dbReference>
<feature type="compositionally biased region" description="Polar residues" evidence="7">
    <location>
        <begin position="614"/>
        <end position="643"/>
    </location>
</feature>
<feature type="compositionally biased region" description="Acidic residues" evidence="7">
    <location>
        <begin position="137"/>
        <end position="172"/>
    </location>
</feature>
<gene>
    <name evidence="9" type="ORF">AWJ20_4573</name>
</gene>
<dbReference type="InterPro" id="IPR050987">
    <property type="entry name" value="AtrR-like"/>
</dbReference>
<protein>
    <recommendedName>
        <fullName evidence="8">Zn(2)-C6 fungal-type domain-containing protein</fullName>
    </recommendedName>
</protein>
<evidence type="ECO:0000256" key="6">
    <source>
        <dbReference type="ARBA" id="ARBA00023242"/>
    </source>
</evidence>
<dbReference type="GeneID" id="30036720"/>
<comment type="subcellular location">
    <subcellularLocation>
        <location evidence="1">Nucleus</location>
    </subcellularLocation>
</comment>
<dbReference type="KEGG" id="slb:AWJ20_4573"/>
<feature type="compositionally biased region" description="Acidic residues" evidence="7">
    <location>
        <begin position="109"/>
        <end position="119"/>
    </location>
</feature>
<dbReference type="EMBL" id="CP014500">
    <property type="protein sequence ID" value="ANB11751.1"/>
    <property type="molecule type" value="Genomic_DNA"/>
</dbReference>
<feature type="region of interest" description="Disordered" evidence="7">
    <location>
        <begin position="96"/>
        <end position="180"/>
    </location>
</feature>
<keyword evidence="2" id="KW-0479">Metal-binding</keyword>
<sequence>MSPSTSGLKEEDQPPAQAPKKRQRISRACDTCRKKKIKCDGLRPTCNNCRNGSAPCVYTIVEKKPGVTRKRATNIVKLESRLDRIESMLEALIPVGSKKRSRKQRQQNEGEESDDEDNDKSEHEIDNDNDHDHNNNEDDDHEEDDGDGDSDNDNDDDEDDPLNETADGETNPEENFTPDEWAIQDMDVPEGGMMIKLRSKVKITRKSDMFSRTMARANTQFCGPGPNFALLSSSGIKWIGEKIDDSKIADKLAAPFMEIMSYELEKIRPMIEPMMKAHPIDKRLLDVCIDAFENGPSNWKLIIARDEIDEIVRAEYYDESLPPNGYSEYFVLSALVVIGLPFILRNPELRAKIPHYVTEKDLETLASRSFANCLFYCRRITLMHPNITSIKALLLLVLAFECSEFPHPVAYILKTATHLANEMGLNRRESCMGLGKEEANRRKSLFWMMYIFDHDVAMKVCRSPNFMDFDISIDMPEFDKSDPRYNDVEFLKIIVSFFHLSADCYMRLWSPKASTRRPVDIVKDVQYCDEQLEKWKRSLPPEKQPGCVLEYFTVYDPAHETQNKEFFEKVGVLYMHYVYYQLLSSIHRVVAYHPSWVYALVEEEKALASKTKPKSNNGSNHTTPNSKTTPGASPSGTNNSRQSAANDAGLLAVDDSPLISLHYKYPRLFSSLDICNHAARRTIELVQRTKSWGQLFLWASVYFSTNALITLVVKCLTKPFDATTKLDLDTLKSVPEAFSEMQSLMPRPNAVVDTVVEFWTILFDIAKLFVEKSHTTGSNGFSSPSSTTSDHQHHQVKRIKLRREKSTNSLKSSESPGTHNELRHMSSSGASSNTPATSTSSVGPTIPVGSKQSPGNAPGNASWPSFSSAIHQPSSDGLLPTDGSAYVPIAQRMNFGYGFRDNQPDPNSGAGTSPLGTYTTPMINTMGPPGRTSGIPVTSNPNAPSNINNIPPGFSPHMNMAPDPSQPSQFNSLPELANVDWIPDPDLIQNLFHISSYPFSWDGDISVFSGLSQSP</sequence>
<dbReference type="PROSITE" id="PS50048">
    <property type="entry name" value="ZN2_CY6_FUNGAL_2"/>
    <property type="match status" value="1"/>
</dbReference>
<dbReference type="RefSeq" id="XP_018734228.1">
    <property type="nucleotide sequence ID" value="XM_018881653.1"/>
</dbReference>
<feature type="compositionally biased region" description="Basic residues" evidence="7">
    <location>
        <begin position="794"/>
        <end position="803"/>
    </location>
</feature>
<keyword evidence="3" id="KW-0805">Transcription regulation</keyword>
<dbReference type="PANTHER" id="PTHR46910">
    <property type="entry name" value="TRANSCRIPTION FACTOR PDR1"/>
    <property type="match status" value="1"/>
</dbReference>
<feature type="compositionally biased region" description="Basic and acidic residues" evidence="7">
    <location>
        <begin position="120"/>
        <end position="136"/>
    </location>
</feature>
<evidence type="ECO:0000256" key="5">
    <source>
        <dbReference type="ARBA" id="ARBA00023163"/>
    </source>
</evidence>
<feature type="region of interest" description="Disordered" evidence="7">
    <location>
        <begin position="897"/>
        <end position="918"/>
    </location>
</feature>
<dbReference type="PROSITE" id="PS00463">
    <property type="entry name" value="ZN2_CY6_FUNGAL_1"/>
    <property type="match status" value="1"/>
</dbReference>
<feature type="compositionally biased region" description="Polar residues" evidence="7">
    <location>
        <begin position="904"/>
        <end position="918"/>
    </location>
</feature>
<dbReference type="SMART" id="SM00906">
    <property type="entry name" value="Fungal_trans"/>
    <property type="match status" value="1"/>
</dbReference>